<dbReference type="Pfam" id="PF12787">
    <property type="entry name" value="EcsC"/>
    <property type="match status" value="1"/>
</dbReference>
<dbReference type="AlphaFoldDB" id="A0A6A7YKL5"/>
<gene>
    <name evidence="1" type="ORF">GHO40_25475</name>
</gene>
<dbReference type="PANTHER" id="PTHR41260:SF1">
    <property type="entry name" value="PROTEIN ECSC"/>
    <property type="match status" value="1"/>
</dbReference>
<evidence type="ECO:0000313" key="1">
    <source>
        <dbReference type="EMBL" id="MQT50035.1"/>
    </source>
</evidence>
<name>A0A6A7YKL5_9PSED</name>
<dbReference type="EMBL" id="WIWJ01000084">
    <property type="protein sequence ID" value="MQT50035.1"/>
    <property type="molecule type" value="Genomic_DNA"/>
</dbReference>
<dbReference type="RefSeq" id="WP_153390545.1">
    <property type="nucleotide sequence ID" value="NZ_WIWJ01000084.1"/>
</dbReference>
<dbReference type="InterPro" id="IPR024787">
    <property type="entry name" value="EcsC"/>
</dbReference>
<accession>A0A6A7YKL5</accession>
<proteinExistence type="predicted"/>
<reference evidence="1 2" key="1">
    <citation type="submission" date="2019-10" db="EMBL/GenBank/DDBJ databases">
        <title>Evaluation of single-gene subtyping targets for Pseudomonas.</title>
        <authorList>
            <person name="Reichler S.J."/>
            <person name="Orsi R.H."/>
            <person name="Wiedmann M."/>
            <person name="Martin N.H."/>
            <person name="Murphy S.I."/>
        </authorList>
    </citation>
    <scope>NUCLEOTIDE SEQUENCE [LARGE SCALE GENOMIC DNA]</scope>
    <source>
        <strain evidence="1 2">FSL R10-3257</strain>
    </source>
</reference>
<sequence>MQKMSKYEQHALKEIHNWKEPDIGWFGQAMKVINQPLDKAGDLLFKTPGVGPAIQGAIEGLTSVCHDAAQWSVRPEAIFEEFRGDGHSTINTHKDIHDLDLEQIDKVVGFLGAKYKGIALVEGAGAGAVGIAGLAVDIPTLITLNLRAIGEYAAYYGFDTSRQEERLFAFNVLGLASSPTDSSKALAMAQLIKISQDVAKKATWQELEKSVFVKIIQEIAKSLGIRLTKAKLAQTIPAVGAIVGGGFNAYFTMKVCDAAFYLYRERFLAHKYGPGVIEVTVKPAKDYDPHYTEALETV</sequence>
<dbReference type="Proteomes" id="UP000441404">
    <property type="component" value="Unassembled WGS sequence"/>
</dbReference>
<comment type="caution">
    <text evidence="1">The sequence shown here is derived from an EMBL/GenBank/DDBJ whole genome shotgun (WGS) entry which is preliminary data.</text>
</comment>
<dbReference type="PANTHER" id="PTHR41260">
    <property type="entry name" value="PROTEIN ECSC"/>
    <property type="match status" value="1"/>
</dbReference>
<organism evidence="1 2">
    <name type="scientific">Pseudomonas helleri</name>
    <dbReference type="NCBI Taxonomy" id="1608996"/>
    <lineage>
        <taxon>Bacteria</taxon>
        <taxon>Pseudomonadati</taxon>
        <taxon>Pseudomonadota</taxon>
        <taxon>Gammaproteobacteria</taxon>
        <taxon>Pseudomonadales</taxon>
        <taxon>Pseudomonadaceae</taxon>
        <taxon>Pseudomonas</taxon>
    </lineage>
</organism>
<protein>
    <submittedName>
        <fullName evidence="1">EcsC family protein</fullName>
    </submittedName>
</protein>
<evidence type="ECO:0000313" key="2">
    <source>
        <dbReference type="Proteomes" id="UP000441404"/>
    </source>
</evidence>